<sequence length="52" mass="5984">MSASHSIAYPVYQGRRNAGEPPYFCGQNRSMVRHMPFMRHAPGGILYNKWNT</sequence>
<dbReference type="Proteomes" id="UP000004863">
    <property type="component" value="Unassembled WGS sequence"/>
</dbReference>
<organism evidence="1 2">
    <name type="scientific">Rothia aeria F0474</name>
    <dbReference type="NCBI Taxonomy" id="1125724"/>
    <lineage>
        <taxon>Bacteria</taxon>
        <taxon>Bacillati</taxon>
        <taxon>Actinomycetota</taxon>
        <taxon>Actinomycetes</taxon>
        <taxon>Micrococcales</taxon>
        <taxon>Micrococcaceae</taxon>
        <taxon>Rothia</taxon>
    </lineage>
</organism>
<accession>I0UT92</accession>
<reference evidence="1" key="1">
    <citation type="submission" date="2012-03" db="EMBL/GenBank/DDBJ databases">
        <authorList>
            <person name="Durkin A.S."/>
            <person name="McCorrison J."/>
            <person name="Torralba M."/>
            <person name="Gillis M."/>
            <person name="Methe B."/>
            <person name="Sutton G."/>
            <person name="Nelson K.E."/>
        </authorList>
    </citation>
    <scope>NUCLEOTIDE SEQUENCE [LARGE SCALE GENOMIC DNA]</scope>
    <source>
        <strain evidence="1">F0474</strain>
    </source>
</reference>
<name>I0UT92_9MICC</name>
<dbReference type="EMBL" id="AJJQ01000032">
    <property type="protein sequence ID" value="EID51095.1"/>
    <property type="molecule type" value="Genomic_DNA"/>
</dbReference>
<evidence type="ECO:0000313" key="1">
    <source>
        <dbReference type="EMBL" id="EID51095.1"/>
    </source>
</evidence>
<gene>
    <name evidence="1" type="ORF">HMPREF1324_0607</name>
</gene>
<comment type="caution">
    <text evidence="1">The sequence shown here is derived from an EMBL/GenBank/DDBJ whole genome shotgun (WGS) entry which is preliminary data.</text>
</comment>
<keyword evidence="2" id="KW-1185">Reference proteome</keyword>
<dbReference type="AlphaFoldDB" id="I0UT92"/>
<proteinExistence type="predicted"/>
<dbReference type="PATRIC" id="fig|1125724.3.peg.1167"/>
<protein>
    <submittedName>
        <fullName evidence="1">Uncharacterized protein</fullName>
    </submittedName>
</protein>
<evidence type="ECO:0000313" key="2">
    <source>
        <dbReference type="Proteomes" id="UP000004863"/>
    </source>
</evidence>